<accession>W5MKS4</accession>
<dbReference type="SMART" id="SM00208">
    <property type="entry name" value="TNFR"/>
    <property type="match status" value="3"/>
</dbReference>
<feature type="signal peptide" evidence="3">
    <location>
        <begin position="1"/>
        <end position="19"/>
    </location>
</feature>
<reference evidence="6" key="1">
    <citation type="submission" date="2011-12" db="EMBL/GenBank/DDBJ databases">
        <title>The Draft Genome of Lepisosteus oculatus.</title>
        <authorList>
            <consortium name="The Broad Institute Genome Assembly &amp; Analysis Group"/>
            <consortium name="Computational R&amp;D Group"/>
            <consortium name="and Sequencing Platform"/>
            <person name="Di Palma F."/>
            <person name="Alfoldi J."/>
            <person name="Johnson J."/>
            <person name="Berlin A."/>
            <person name="Gnerre S."/>
            <person name="Jaffe D."/>
            <person name="MacCallum I."/>
            <person name="Young S."/>
            <person name="Walker B.J."/>
            <person name="Lander E.S."/>
            <person name="Lindblad-Toh K."/>
        </authorList>
    </citation>
    <scope>NUCLEOTIDE SEQUENCE [LARGE SCALE GENOMIC DNA]</scope>
</reference>
<feature type="repeat" description="TNFR-Cys" evidence="1">
    <location>
        <begin position="60"/>
        <end position="102"/>
    </location>
</feature>
<dbReference type="InterPro" id="IPR052135">
    <property type="entry name" value="TNFRSF5"/>
</dbReference>
<dbReference type="PROSITE" id="PS50050">
    <property type="entry name" value="TNFR_NGFR_2"/>
    <property type="match status" value="2"/>
</dbReference>
<dbReference type="GO" id="GO:0006915">
    <property type="term" value="P:apoptotic process"/>
    <property type="evidence" value="ECO:0007669"/>
    <property type="project" value="InterPro"/>
</dbReference>
<sequence length="211" mass="23537">MKLSAAACLLLLAVRLPLALELRCSLERQYTHKGRCCDMCPPGHYLKKECSKSEGTVCNPCEQGKYSYTWDINKECLSCRVCSQGKFEVVVRQCGSTTDAVCGCREGYSCTSDTCEQCVWTKRCGRGQELRTHGSFEFRYECENCTRGTYSDTEGGPCKPWTECHSIGLKPVSPGNHTHNVNKRPFLLTVLVIVSALFGLIFTVIFTNVCI</sequence>
<evidence type="ECO:0000313" key="5">
    <source>
        <dbReference type="Ensembl" id="ENSLOCP00000008983.1"/>
    </source>
</evidence>
<name>W5MKS4_LEPOC</name>
<feature type="transmembrane region" description="Helical" evidence="2">
    <location>
        <begin position="186"/>
        <end position="209"/>
    </location>
</feature>
<proteinExistence type="predicted"/>
<dbReference type="GO" id="GO:0009897">
    <property type="term" value="C:external side of plasma membrane"/>
    <property type="evidence" value="ECO:0000318"/>
    <property type="project" value="GO_Central"/>
</dbReference>
<dbReference type="Ensembl" id="ENSLOCT00000008994.1">
    <property type="protein sequence ID" value="ENSLOCP00000008983.1"/>
    <property type="gene ID" value="ENSLOCG00000007401.1"/>
</dbReference>
<organism evidence="5 6">
    <name type="scientific">Lepisosteus oculatus</name>
    <name type="common">Spotted gar</name>
    <dbReference type="NCBI Taxonomy" id="7918"/>
    <lineage>
        <taxon>Eukaryota</taxon>
        <taxon>Metazoa</taxon>
        <taxon>Chordata</taxon>
        <taxon>Craniata</taxon>
        <taxon>Vertebrata</taxon>
        <taxon>Euteleostomi</taxon>
        <taxon>Actinopterygii</taxon>
        <taxon>Neopterygii</taxon>
        <taxon>Holostei</taxon>
        <taxon>Semionotiformes</taxon>
        <taxon>Lepisosteidae</taxon>
        <taxon>Lepisosteus</taxon>
    </lineage>
</organism>
<comment type="caution">
    <text evidence="1">Lacks conserved residue(s) required for the propagation of feature annotation.</text>
</comment>
<evidence type="ECO:0000313" key="6">
    <source>
        <dbReference type="Proteomes" id="UP000018468"/>
    </source>
</evidence>
<dbReference type="Proteomes" id="UP000018468">
    <property type="component" value="Linkage group LG25"/>
</dbReference>
<feature type="domain" description="TNFR-Cys" evidence="4">
    <location>
        <begin position="23"/>
        <end position="58"/>
    </location>
</feature>
<keyword evidence="2" id="KW-0812">Transmembrane</keyword>
<dbReference type="PRINTS" id="PR01680">
    <property type="entry name" value="TNFACTORR6"/>
</dbReference>
<feature type="chain" id="PRO_5045938936" description="TNFR-Cys domain-containing protein" evidence="3">
    <location>
        <begin position="20"/>
        <end position="211"/>
    </location>
</feature>
<dbReference type="AlphaFoldDB" id="W5MKS4"/>
<keyword evidence="2" id="KW-1133">Transmembrane helix</keyword>
<evidence type="ECO:0000259" key="4">
    <source>
        <dbReference type="PROSITE" id="PS50050"/>
    </source>
</evidence>
<dbReference type="EMBL" id="AHAT01009923">
    <property type="status" value="NOT_ANNOTATED_CDS"/>
    <property type="molecule type" value="Genomic_DNA"/>
</dbReference>
<dbReference type="PROSITE" id="PS00652">
    <property type="entry name" value="TNFR_NGFR_1"/>
    <property type="match status" value="1"/>
</dbReference>
<keyword evidence="1" id="KW-1015">Disulfide bond</keyword>
<dbReference type="Gene3D" id="2.10.50.10">
    <property type="entry name" value="Tumor Necrosis Factor Receptor, subunit A, domain 2"/>
    <property type="match status" value="3"/>
</dbReference>
<keyword evidence="2" id="KW-0472">Membrane</keyword>
<evidence type="ECO:0000256" key="3">
    <source>
        <dbReference type="SAM" id="SignalP"/>
    </source>
</evidence>
<feature type="disulfide bond" evidence="1">
    <location>
        <begin position="37"/>
        <end position="50"/>
    </location>
</feature>
<dbReference type="PANTHER" id="PTHR46875">
    <property type="entry name" value="TUMOR NECROSIS FACTOR RECEPTOR SUPERFAMILY MEMBER 5"/>
    <property type="match status" value="1"/>
</dbReference>
<dbReference type="Bgee" id="ENSLOCG00000007401">
    <property type="expression patterns" value="Expressed in intestine and 7 other cell types or tissues"/>
</dbReference>
<dbReference type="GO" id="GO:0004888">
    <property type="term" value="F:transmembrane signaling receptor activity"/>
    <property type="evidence" value="ECO:0007669"/>
    <property type="project" value="InterPro"/>
</dbReference>
<dbReference type="HOGENOM" id="CLU_052667_2_0_1"/>
<dbReference type="FunCoup" id="W5MKS4">
    <property type="interactions" value="2"/>
</dbReference>
<reference evidence="5" key="3">
    <citation type="submission" date="2025-09" db="UniProtKB">
        <authorList>
            <consortium name="Ensembl"/>
        </authorList>
    </citation>
    <scope>IDENTIFICATION</scope>
</reference>
<dbReference type="InterPro" id="IPR001368">
    <property type="entry name" value="TNFR/NGFR_Cys_rich_reg"/>
</dbReference>
<reference evidence="5" key="2">
    <citation type="submission" date="2025-08" db="UniProtKB">
        <authorList>
            <consortium name="Ensembl"/>
        </authorList>
    </citation>
    <scope>IDENTIFICATION</scope>
</reference>
<dbReference type="eggNOG" id="ENOG502SAN0">
    <property type="taxonomic scope" value="Eukaryota"/>
</dbReference>
<evidence type="ECO:0000256" key="1">
    <source>
        <dbReference type="PROSITE-ProRule" id="PRU00206"/>
    </source>
</evidence>
<evidence type="ECO:0000256" key="2">
    <source>
        <dbReference type="SAM" id="Phobius"/>
    </source>
</evidence>
<dbReference type="SUPFAM" id="SSF57586">
    <property type="entry name" value="TNF receptor-like"/>
    <property type="match status" value="2"/>
</dbReference>
<feature type="domain" description="TNFR-Cys" evidence="4">
    <location>
        <begin position="60"/>
        <end position="102"/>
    </location>
</feature>
<feature type="repeat" description="TNFR-Cys" evidence="1">
    <location>
        <begin position="23"/>
        <end position="58"/>
    </location>
</feature>
<dbReference type="GO" id="GO:0002768">
    <property type="term" value="P:immune response-regulating cell surface receptor signaling pathway"/>
    <property type="evidence" value="ECO:0000318"/>
    <property type="project" value="GO_Central"/>
</dbReference>
<dbReference type="GO" id="GO:0035631">
    <property type="term" value="C:CD40 receptor complex"/>
    <property type="evidence" value="ECO:0000318"/>
    <property type="project" value="GO_Central"/>
</dbReference>
<feature type="disulfide bond" evidence="1">
    <location>
        <begin position="40"/>
        <end position="58"/>
    </location>
</feature>
<dbReference type="STRING" id="7918.ENSLOCP00000008983"/>
<keyword evidence="3" id="KW-0732">Signal</keyword>
<dbReference type="GO" id="GO:0006955">
    <property type="term" value="P:immune response"/>
    <property type="evidence" value="ECO:0007669"/>
    <property type="project" value="InterPro"/>
</dbReference>
<dbReference type="OMA" id="RTHNARC"/>
<feature type="disulfide bond" evidence="1">
    <location>
        <begin position="61"/>
        <end position="76"/>
    </location>
</feature>
<keyword evidence="6" id="KW-1185">Reference proteome</keyword>
<dbReference type="InterPro" id="IPR008063">
    <property type="entry name" value="Fas_rcpt"/>
</dbReference>
<dbReference type="Pfam" id="PF00020">
    <property type="entry name" value="TNFR_c6"/>
    <property type="match status" value="2"/>
</dbReference>
<dbReference type="GeneTree" id="ENSGT00950000183126"/>
<dbReference type="InParanoid" id="W5MKS4"/>
<protein>
    <recommendedName>
        <fullName evidence="4">TNFR-Cys domain-containing protein</fullName>
    </recommendedName>
</protein>
<dbReference type="PANTHER" id="PTHR46875:SF1">
    <property type="entry name" value="TUMOR NECROSIS FACTOR RECEPTOR SUPERFAMILY MEMBER 5"/>
    <property type="match status" value="1"/>
</dbReference>